<gene>
    <name evidence="2" type="ORF">E4P47_07740</name>
</gene>
<dbReference type="EMBL" id="SPNC01000130">
    <property type="protein sequence ID" value="TFH94383.1"/>
    <property type="molecule type" value="Genomic_DNA"/>
</dbReference>
<dbReference type="OrthoDB" id="9763659at2"/>
<dbReference type="Gene3D" id="2.30.30.780">
    <property type="match status" value="1"/>
</dbReference>
<dbReference type="Proteomes" id="UP000297225">
    <property type="component" value="Unassembled WGS sequence"/>
</dbReference>
<evidence type="ECO:0000259" key="1">
    <source>
        <dbReference type="Pfam" id="PF13538"/>
    </source>
</evidence>
<dbReference type="InterPro" id="IPR027785">
    <property type="entry name" value="UvrD-like_helicase_C"/>
</dbReference>
<dbReference type="InterPro" id="IPR027417">
    <property type="entry name" value="P-loop_NTPase"/>
</dbReference>
<comment type="caution">
    <text evidence="2">The sequence shown here is derived from an EMBL/GenBank/DDBJ whole genome shotgun (WGS) entry which is preliminary data.</text>
</comment>
<dbReference type="Pfam" id="PF13538">
    <property type="entry name" value="UvrD_C_2"/>
    <property type="match status" value="1"/>
</dbReference>
<dbReference type="Gene3D" id="3.40.50.300">
    <property type="entry name" value="P-loop containing nucleotide triphosphate hydrolases"/>
    <property type="match status" value="2"/>
</dbReference>
<reference evidence="2 3" key="1">
    <citation type="submission" date="2019-03" db="EMBL/GenBank/DDBJ databases">
        <title>Porphyromonas levii Isolated from the Uterus of Dairy Cows.</title>
        <authorList>
            <person name="Francis A.M."/>
        </authorList>
    </citation>
    <scope>NUCLEOTIDE SEQUENCE [LARGE SCALE GENOMIC DNA]</scope>
    <source>
        <strain evidence="2 3">AF5678</strain>
    </source>
</reference>
<accession>A0A4Y8WML9</accession>
<dbReference type="RefSeq" id="WP_134849578.1">
    <property type="nucleotide sequence ID" value="NZ_CP197400.1"/>
</dbReference>
<proteinExistence type="predicted"/>
<name>A0A4Y8WML9_9PORP</name>
<dbReference type="STRING" id="1122973.GCA_000379925_01736"/>
<organism evidence="2 3">
    <name type="scientific">Porphyromonas levii</name>
    <dbReference type="NCBI Taxonomy" id="28114"/>
    <lineage>
        <taxon>Bacteria</taxon>
        <taxon>Pseudomonadati</taxon>
        <taxon>Bacteroidota</taxon>
        <taxon>Bacteroidia</taxon>
        <taxon>Bacteroidales</taxon>
        <taxon>Porphyromonadaceae</taxon>
        <taxon>Porphyromonas</taxon>
    </lineage>
</organism>
<dbReference type="SUPFAM" id="SSF52540">
    <property type="entry name" value="P-loop containing nucleoside triphosphate hydrolases"/>
    <property type="match status" value="1"/>
</dbReference>
<evidence type="ECO:0000313" key="2">
    <source>
        <dbReference type="EMBL" id="TFH94383.1"/>
    </source>
</evidence>
<keyword evidence="3" id="KW-1185">Reference proteome</keyword>
<sequence>MAQDQILLTPHQRSVVTKGVAYLKEDNHRILLIQGSAGTGKTTLVHTLVSELSHELSAKKDRTYSVVMTAPTHKAVEVLRQKNSDEDNIYTEFCTLHSALRLKYSIDEDKGIEEYIPDPSIRERKLSGATILVIDEASMIGTDLLHYIDLSLEDNKLLKVIFIGDNKQLPPVNEPSYISPIFNQGYKQLGLTEIIRQAAENPIIPLSNNIYQLNSYTDNTTQEGLGYSFTKDTQKIIRYFVQNRHDTDIRFLAYTNKRVEEFNKLVRHEIYDRPSKIELGETIIIDRSYQVDRDIIFNNNEEVKIKSSEVYEIDFEYPIDKKDNTDSVLLKVYIINGCLPIIHEDSEFLFLDILDQLKRKAKNKDLFWKDYYQTRNSFAVFKHRYALTIHKAQGSTYREVYLDYDDINKNPVPEEKKKLIYTAITRASKHLTVLTSRLKDGK</sequence>
<dbReference type="PANTHER" id="PTHR43788">
    <property type="entry name" value="DNA2/NAM7 HELICASE FAMILY MEMBER"/>
    <property type="match status" value="1"/>
</dbReference>
<evidence type="ECO:0000313" key="3">
    <source>
        <dbReference type="Proteomes" id="UP000297225"/>
    </source>
</evidence>
<feature type="domain" description="UvrD-like helicase C-terminal" evidence="1">
    <location>
        <begin position="385"/>
        <end position="433"/>
    </location>
</feature>
<dbReference type="AlphaFoldDB" id="A0A4Y8WML9"/>
<protein>
    <submittedName>
        <fullName evidence="2">DUF2075 domain-containing protein</fullName>
    </submittedName>
</protein>
<dbReference type="Pfam" id="PF13604">
    <property type="entry name" value="AAA_30"/>
    <property type="match status" value="1"/>
</dbReference>
<dbReference type="InterPro" id="IPR050534">
    <property type="entry name" value="Coronavir_polyprotein_1ab"/>
</dbReference>
<dbReference type="CDD" id="cd18809">
    <property type="entry name" value="SF1_C_RecD"/>
    <property type="match status" value="1"/>
</dbReference>